<dbReference type="Pfam" id="PF10277">
    <property type="entry name" value="Frag1"/>
    <property type="match status" value="1"/>
</dbReference>
<dbReference type="Proteomes" id="UP001175261">
    <property type="component" value="Unassembled WGS sequence"/>
</dbReference>
<evidence type="ECO:0000313" key="8">
    <source>
        <dbReference type="EMBL" id="KAK0392206.1"/>
    </source>
</evidence>
<dbReference type="PANTHER" id="PTHR21324:SF2">
    <property type="entry name" value="EG:22E5.9 PROTEIN"/>
    <property type="match status" value="1"/>
</dbReference>
<feature type="transmembrane region" description="Helical" evidence="6">
    <location>
        <begin position="205"/>
        <end position="226"/>
    </location>
</feature>
<feature type="transmembrane region" description="Helical" evidence="6">
    <location>
        <begin position="63"/>
        <end position="81"/>
    </location>
</feature>
<dbReference type="GO" id="GO:0012505">
    <property type="term" value="C:endomembrane system"/>
    <property type="evidence" value="ECO:0007669"/>
    <property type="project" value="UniProtKB-SubCell"/>
</dbReference>
<feature type="transmembrane region" description="Helical" evidence="6">
    <location>
        <begin position="12"/>
        <end position="33"/>
    </location>
</feature>
<dbReference type="InterPro" id="IPR019402">
    <property type="entry name" value="CWH43_N"/>
</dbReference>
<accession>A0AA39LC15</accession>
<keyword evidence="4 6" id="KW-0472">Membrane</keyword>
<evidence type="ECO:0000256" key="4">
    <source>
        <dbReference type="ARBA" id="ARBA00023136"/>
    </source>
</evidence>
<feature type="transmembrane region" description="Helical" evidence="6">
    <location>
        <begin position="172"/>
        <end position="193"/>
    </location>
</feature>
<evidence type="ECO:0000313" key="9">
    <source>
        <dbReference type="Proteomes" id="UP001175261"/>
    </source>
</evidence>
<dbReference type="GO" id="GO:0005886">
    <property type="term" value="C:plasma membrane"/>
    <property type="evidence" value="ECO:0007669"/>
    <property type="project" value="TreeGrafter"/>
</dbReference>
<evidence type="ECO:0000256" key="6">
    <source>
        <dbReference type="SAM" id="Phobius"/>
    </source>
</evidence>
<dbReference type="InterPro" id="IPR050911">
    <property type="entry name" value="DRAM/TMEM150_Autophagy_Mod"/>
</dbReference>
<feature type="transmembrane region" description="Helical" evidence="6">
    <location>
        <begin position="134"/>
        <end position="152"/>
    </location>
</feature>
<feature type="domain" description="CWH43-like N-terminal" evidence="7">
    <location>
        <begin position="9"/>
        <end position="224"/>
    </location>
</feature>
<comment type="subcellular location">
    <subcellularLocation>
        <location evidence="1">Endomembrane system</location>
        <topology evidence="1">Multi-pass membrane protein</topology>
    </subcellularLocation>
</comment>
<evidence type="ECO:0000256" key="1">
    <source>
        <dbReference type="ARBA" id="ARBA00004127"/>
    </source>
</evidence>
<evidence type="ECO:0000259" key="7">
    <source>
        <dbReference type="Pfam" id="PF10277"/>
    </source>
</evidence>
<organism evidence="8 9">
    <name type="scientific">Sarocladium strictum</name>
    <name type="common">Black bundle disease fungus</name>
    <name type="synonym">Acremonium strictum</name>
    <dbReference type="NCBI Taxonomy" id="5046"/>
    <lineage>
        <taxon>Eukaryota</taxon>
        <taxon>Fungi</taxon>
        <taxon>Dikarya</taxon>
        <taxon>Ascomycota</taxon>
        <taxon>Pezizomycotina</taxon>
        <taxon>Sordariomycetes</taxon>
        <taxon>Hypocreomycetidae</taxon>
        <taxon>Hypocreales</taxon>
        <taxon>Sarocladiaceae</taxon>
        <taxon>Sarocladium</taxon>
    </lineage>
</organism>
<reference evidence="8" key="1">
    <citation type="submission" date="2022-10" db="EMBL/GenBank/DDBJ databases">
        <title>Determination and structural analysis of whole genome sequence of Sarocladium strictum F4-1.</title>
        <authorList>
            <person name="Hu L."/>
            <person name="Jiang Y."/>
        </authorList>
    </citation>
    <scope>NUCLEOTIDE SEQUENCE</scope>
    <source>
        <strain evidence="8">F4-1</strain>
    </source>
</reference>
<proteinExistence type="predicted"/>
<evidence type="ECO:0000256" key="2">
    <source>
        <dbReference type="ARBA" id="ARBA00022692"/>
    </source>
</evidence>
<keyword evidence="2 6" id="KW-0812">Transmembrane</keyword>
<evidence type="ECO:0000256" key="5">
    <source>
        <dbReference type="SAM" id="MobiDB-lite"/>
    </source>
</evidence>
<dbReference type="PANTHER" id="PTHR21324">
    <property type="entry name" value="FASTING-INDUCIBLE INTEGRAL MEMBRANE PROTEIN TM6P1-RELATED"/>
    <property type="match status" value="1"/>
</dbReference>
<protein>
    <recommendedName>
        <fullName evidence="7">CWH43-like N-terminal domain-containing protein</fullName>
    </recommendedName>
</protein>
<gene>
    <name evidence="8" type="ORF">NLU13_1704</name>
</gene>
<feature type="transmembrane region" description="Helical" evidence="6">
    <location>
        <begin position="101"/>
        <end position="122"/>
    </location>
</feature>
<keyword evidence="9" id="KW-1185">Reference proteome</keyword>
<dbReference type="AlphaFoldDB" id="A0AA39LC15"/>
<feature type="region of interest" description="Disordered" evidence="5">
    <location>
        <begin position="236"/>
        <end position="260"/>
    </location>
</feature>
<evidence type="ECO:0000256" key="3">
    <source>
        <dbReference type="ARBA" id="ARBA00022989"/>
    </source>
</evidence>
<name>A0AA39LC15_SARSR</name>
<keyword evidence="3 6" id="KW-1133">Transmembrane helix</keyword>
<comment type="caution">
    <text evidence="8">The sequence shown here is derived from an EMBL/GenBank/DDBJ whole genome shotgun (WGS) entry which is preliminary data.</text>
</comment>
<dbReference type="EMBL" id="JAPDFR010000001">
    <property type="protein sequence ID" value="KAK0392206.1"/>
    <property type="molecule type" value="Genomic_DNA"/>
</dbReference>
<sequence length="260" mass="29796">MAVKGVFSYWWLPVLASVVWLSMLLGMLLHWIINTNSRHYPSMRRGQHIAFISDIGAQELKPMFITMCAVCTVLFDLSFAAEMWLRKKGRLAPNKSMGEKVLMGMTIVFAIVGTAGLILLAIFDTLRHNTLHNIFLLLFIGGYWISAIFICAEYQRLGIKYREHRILRISFWIKLTFILAELFLVIAFASTSWTGHRNVAAVLEWIVALVFTFYVLSYAIDLWPAVRTKDRRQRFVKPREMEEASPSPAERDAEPAASGY</sequence>